<dbReference type="PANTHER" id="PTHR47256:SF1">
    <property type="entry name" value="ZN(II)2CYS6 TRANSCRIPTION FACTOR (EUROFUNG)"/>
    <property type="match status" value="1"/>
</dbReference>
<dbReference type="EMBL" id="KB733467">
    <property type="protein sequence ID" value="ENI01685.1"/>
    <property type="molecule type" value="Genomic_DNA"/>
</dbReference>
<dbReference type="InterPro" id="IPR036864">
    <property type="entry name" value="Zn2-C6_fun-type_DNA-bd_sf"/>
</dbReference>
<evidence type="ECO:0000313" key="6">
    <source>
        <dbReference type="Proteomes" id="UP000012338"/>
    </source>
</evidence>
<dbReference type="Gene3D" id="4.10.240.10">
    <property type="entry name" value="Zn(2)-C6 fungal-type DNA-binding domain"/>
    <property type="match status" value="1"/>
</dbReference>
<organism evidence="5 6">
    <name type="scientific">Cochliobolus heterostrophus (strain C4 / ATCC 48331 / race T)</name>
    <name type="common">Southern corn leaf blight fungus</name>
    <name type="synonym">Bipolaris maydis</name>
    <dbReference type="NCBI Taxonomy" id="665024"/>
    <lineage>
        <taxon>Eukaryota</taxon>
        <taxon>Fungi</taxon>
        <taxon>Dikarya</taxon>
        <taxon>Ascomycota</taxon>
        <taxon>Pezizomycotina</taxon>
        <taxon>Dothideomycetes</taxon>
        <taxon>Pleosporomycetidae</taxon>
        <taxon>Pleosporales</taxon>
        <taxon>Pleosporineae</taxon>
        <taxon>Pleosporaceae</taxon>
        <taxon>Bipolaris</taxon>
    </lineage>
</organism>
<dbReference type="GO" id="GO:0008270">
    <property type="term" value="F:zinc ion binding"/>
    <property type="evidence" value="ECO:0007669"/>
    <property type="project" value="InterPro"/>
</dbReference>
<keyword evidence="6" id="KW-1185">Reference proteome</keyword>
<dbReference type="SMART" id="SM00066">
    <property type="entry name" value="GAL4"/>
    <property type="match status" value="1"/>
</dbReference>
<reference evidence="6" key="2">
    <citation type="journal article" date="2013" name="PLoS Genet.">
        <title>Comparative genome structure, secondary metabolite, and effector coding capacity across Cochliobolus pathogens.</title>
        <authorList>
            <person name="Condon B.J."/>
            <person name="Leng Y."/>
            <person name="Wu D."/>
            <person name="Bushley K.E."/>
            <person name="Ohm R.A."/>
            <person name="Otillar R."/>
            <person name="Martin J."/>
            <person name="Schackwitz W."/>
            <person name="Grimwood J."/>
            <person name="MohdZainudin N."/>
            <person name="Xue C."/>
            <person name="Wang R."/>
            <person name="Manning V.A."/>
            <person name="Dhillon B."/>
            <person name="Tu Z.J."/>
            <person name="Steffenson B.J."/>
            <person name="Salamov A."/>
            <person name="Sun H."/>
            <person name="Lowry S."/>
            <person name="LaButti K."/>
            <person name="Han J."/>
            <person name="Copeland A."/>
            <person name="Lindquist E."/>
            <person name="Barry K."/>
            <person name="Schmutz J."/>
            <person name="Baker S.E."/>
            <person name="Ciuffetti L.M."/>
            <person name="Grigoriev I.V."/>
            <person name="Zhong S."/>
            <person name="Turgeon B.G."/>
        </authorList>
    </citation>
    <scope>NUCLEOTIDE SEQUENCE [LARGE SCALE GENOMIC DNA]</scope>
    <source>
        <strain evidence="6">C4 / ATCC 48331 / race T</strain>
    </source>
</reference>
<evidence type="ECO:0000256" key="3">
    <source>
        <dbReference type="SAM" id="MobiDB-lite"/>
    </source>
</evidence>
<dbReference type="GO" id="GO:0000981">
    <property type="term" value="F:DNA-binding transcription factor activity, RNA polymerase II-specific"/>
    <property type="evidence" value="ECO:0007669"/>
    <property type="project" value="InterPro"/>
</dbReference>
<evidence type="ECO:0000256" key="2">
    <source>
        <dbReference type="SAM" id="Coils"/>
    </source>
</evidence>
<dbReference type="SUPFAM" id="SSF57701">
    <property type="entry name" value="Zn2/Cys6 DNA-binding domain"/>
    <property type="match status" value="1"/>
</dbReference>
<keyword evidence="2" id="KW-0175">Coiled coil</keyword>
<protein>
    <recommendedName>
        <fullName evidence="4">Zn(2)-C6 fungal-type domain-containing protein</fullName>
    </recommendedName>
</protein>
<evidence type="ECO:0000256" key="1">
    <source>
        <dbReference type="ARBA" id="ARBA00023242"/>
    </source>
</evidence>
<dbReference type="InterPro" id="IPR053187">
    <property type="entry name" value="Notoamide_regulator"/>
</dbReference>
<reference evidence="5 6" key="1">
    <citation type="journal article" date="2012" name="PLoS Pathog.">
        <title>Diverse lifestyles and strategies of plant pathogenesis encoded in the genomes of eighteen Dothideomycetes fungi.</title>
        <authorList>
            <person name="Ohm R.A."/>
            <person name="Feau N."/>
            <person name="Henrissat B."/>
            <person name="Schoch C.L."/>
            <person name="Horwitz B.A."/>
            <person name="Barry K.W."/>
            <person name="Condon B.J."/>
            <person name="Copeland A.C."/>
            <person name="Dhillon B."/>
            <person name="Glaser F."/>
            <person name="Hesse C.N."/>
            <person name="Kosti I."/>
            <person name="LaButti K."/>
            <person name="Lindquist E.A."/>
            <person name="Lucas S."/>
            <person name="Salamov A.A."/>
            <person name="Bradshaw R.E."/>
            <person name="Ciuffetti L."/>
            <person name="Hamelin R.C."/>
            <person name="Kema G.H.J."/>
            <person name="Lawrence C."/>
            <person name="Scott J.A."/>
            <person name="Spatafora J.W."/>
            <person name="Turgeon B.G."/>
            <person name="de Wit P.J.G.M."/>
            <person name="Zhong S."/>
            <person name="Goodwin S.B."/>
            <person name="Grigoriev I.V."/>
        </authorList>
    </citation>
    <scope>NUCLEOTIDE SEQUENCE [LARGE SCALE GENOMIC DNA]</scope>
    <source>
        <strain evidence="6">C4 / ATCC 48331 / race T</strain>
    </source>
</reference>
<feature type="domain" description="Zn(2)-C6 fungal-type" evidence="4">
    <location>
        <begin position="36"/>
        <end position="66"/>
    </location>
</feature>
<dbReference type="InterPro" id="IPR001138">
    <property type="entry name" value="Zn2Cys6_DnaBD"/>
</dbReference>
<feature type="coiled-coil region" evidence="2">
    <location>
        <begin position="76"/>
        <end position="103"/>
    </location>
</feature>
<proteinExistence type="predicted"/>
<accession>N4WQJ9</accession>
<dbReference type="AlphaFoldDB" id="N4WQJ9"/>
<evidence type="ECO:0000259" key="4">
    <source>
        <dbReference type="PROSITE" id="PS50048"/>
    </source>
</evidence>
<evidence type="ECO:0000313" key="5">
    <source>
        <dbReference type="EMBL" id="ENI01685.1"/>
    </source>
</evidence>
<keyword evidence="1" id="KW-0539">Nucleus</keyword>
<dbReference type="PANTHER" id="PTHR47256">
    <property type="entry name" value="ZN(II)2CYS6 TRANSCRIPTION FACTOR (EUROFUNG)-RELATED"/>
    <property type="match status" value="1"/>
</dbReference>
<gene>
    <name evidence="5" type="ORF">COCC4DRAFT_83836</name>
</gene>
<dbReference type="HOGENOM" id="CLU_007003_8_3_1"/>
<dbReference type="CDD" id="cd12148">
    <property type="entry name" value="fungal_TF_MHR"/>
    <property type="match status" value="1"/>
</dbReference>
<dbReference type="PROSITE" id="PS00463">
    <property type="entry name" value="ZN2_CY6_FUNGAL_1"/>
    <property type="match status" value="1"/>
</dbReference>
<sequence>MDSQPRRILKPLLPSTGPKPNRPILVAPKRLKRIVACEACRVKKTKCSGERPICSRCKTLDIDCEYAVESGDENRRVTLKRRYDQVEAERDQLRELFDLIRERPDTEAYEFFRRIRTSSDSVQVLRLVRQAHILLPNPTPTSPVSSHPEIEKLDSEALRRSPLKLRARPWTLVARDGIVSSLVSSFFAWDGNYMTPFIDLKCFLKNMDAGNLAVTEFCSPFLVNAICCVSVSGLGHETENSMPRAEGICGVRAQIQTTICLVSSLNLSQAFTDGNLAVSYDLIKAFDAEARRHLGHVRETPSLATVQGLLIMFVVSCYLGQDKAGVIYRHLGYDMLDRLYIENRLETTRDPLAKQVYCKAQWGIYCYESFHGRLPAIRMPIVPRLFHLPEWDQEVCRNIDILNEPYTSASYRPPFAPVFEHEVSQFNKDVLESETPENLGARKRLYERLKALRKALPSHLRNERNSTPGTNILRIHFDEIAMFILRPVQAELIFADEATTRDLRIEHCQYVVEVAECHFRTQLSSDYTIMFMHGCFHVCLTLVPFLDETICQDLFTRAAGALRRGVWDIPAMRLVMSAIEAVVWAMGKKVPPAARASFMGEAPKDVKDVSPEWGFPQMEYVQSLPGREPENLREISEVRGSLGALLEKWNALTL</sequence>
<dbReference type="Proteomes" id="UP000012338">
    <property type="component" value="Unassembled WGS sequence"/>
</dbReference>
<dbReference type="PROSITE" id="PS50048">
    <property type="entry name" value="ZN2_CY6_FUNGAL_2"/>
    <property type="match status" value="1"/>
</dbReference>
<feature type="region of interest" description="Disordered" evidence="3">
    <location>
        <begin position="1"/>
        <end position="21"/>
    </location>
</feature>
<dbReference type="OrthoDB" id="426882at2759"/>
<dbReference type="CDD" id="cd00067">
    <property type="entry name" value="GAL4"/>
    <property type="match status" value="1"/>
</dbReference>
<dbReference type="Pfam" id="PF00172">
    <property type="entry name" value="Zn_clus"/>
    <property type="match status" value="1"/>
</dbReference>
<name>N4WQJ9_COCH4</name>